<feature type="compositionally biased region" description="Pro residues" evidence="1">
    <location>
        <begin position="219"/>
        <end position="229"/>
    </location>
</feature>
<comment type="caution">
    <text evidence="3">The sequence shown here is derived from an EMBL/GenBank/DDBJ whole genome shotgun (WGS) entry which is preliminary data.</text>
</comment>
<evidence type="ECO:0000256" key="2">
    <source>
        <dbReference type="SAM" id="SignalP"/>
    </source>
</evidence>
<feature type="compositionally biased region" description="Basic and acidic residues" evidence="1">
    <location>
        <begin position="209"/>
        <end position="218"/>
    </location>
</feature>
<organism evidence="3 4">
    <name type="scientific">Brevundimonas kwangchunensis</name>
    <dbReference type="NCBI Taxonomy" id="322163"/>
    <lineage>
        <taxon>Bacteria</taxon>
        <taxon>Pseudomonadati</taxon>
        <taxon>Pseudomonadota</taxon>
        <taxon>Alphaproteobacteria</taxon>
        <taxon>Caulobacterales</taxon>
        <taxon>Caulobacteraceae</taxon>
        <taxon>Brevundimonas</taxon>
    </lineage>
</organism>
<keyword evidence="2" id="KW-0732">Signal</keyword>
<protein>
    <submittedName>
        <fullName evidence="3">Uncharacterized protein</fullName>
    </submittedName>
</protein>
<keyword evidence="4" id="KW-1185">Reference proteome</keyword>
<dbReference type="RefSeq" id="WP_343790947.1">
    <property type="nucleotide sequence ID" value="NZ_BAAAGA010000001.1"/>
</dbReference>
<evidence type="ECO:0000256" key="1">
    <source>
        <dbReference type="SAM" id="MobiDB-lite"/>
    </source>
</evidence>
<gene>
    <name evidence="3" type="ORF">GCM10009422_08740</name>
</gene>
<sequence>MRRFTAAVGAALLVLVAGPALAGERDGRGGGHHPQPPQPPRPAPCCHHGGGNTNVNVNVNAQASAQAYASAGSYFNARAYDVGSIRGHGGYGGVIYTGGGYGGDAGAYVGGGAIYDERAREGPACPSAPFGYIVTGMGRDERRPSWCGYRGRDDGYDRGGRYGYSTRHESYEESRYEYRERYEEYGASAYYEDRGDYAYDGYDRDYDRGCDCRRDRDPAPYPPPYLPEPPRYDPPRRPAPDRGHYRPHREELPRQIYRQEPGERG</sequence>
<evidence type="ECO:0000313" key="3">
    <source>
        <dbReference type="EMBL" id="GAA0615870.1"/>
    </source>
</evidence>
<feature type="compositionally biased region" description="Pro residues" evidence="1">
    <location>
        <begin position="34"/>
        <end position="43"/>
    </location>
</feature>
<reference evidence="3 4" key="1">
    <citation type="journal article" date="2019" name="Int. J. Syst. Evol. Microbiol.">
        <title>The Global Catalogue of Microorganisms (GCM) 10K type strain sequencing project: providing services to taxonomists for standard genome sequencing and annotation.</title>
        <authorList>
            <consortium name="The Broad Institute Genomics Platform"/>
            <consortium name="The Broad Institute Genome Sequencing Center for Infectious Disease"/>
            <person name="Wu L."/>
            <person name="Ma J."/>
        </authorList>
    </citation>
    <scope>NUCLEOTIDE SEQUENCE [LARGE SCALE GENOMIC DNA]</scope>
    <source>
        <strain evidence="3 4">JCM 12928</strain>
    </source>
</reference>
<dbReference type="EMBL" id="BAAAGA010000001">
    <property type="protein sequence ID" value="GAA0615870.1"/>
    <property type="molecule type" value="Genomic_DNA"/>
</dbReference>
<feature type="chain" id="PRO_5045037237" evidence="2">
    <location>
        <begin position="23"/>
        <end position="265"/>
    </location>
</feature>
<feature type="compositionally biased region" description="Basic and acidic residues" evidence="1">
    <location>
        <begin position="230"/>
        <end position="253"/>
    </location>
</feature>
<feature type="region of interest" description="Disordered" evidence="1">
    <location>
        <begin position="209"/>
        <end position="265"/>
    </location>
</feature>
<dbReference type="Proteomes" id="UP001501352">
    <property type="component" value="Unassembled WGS sequence"/>
</dbReference>
<name>A0ABN1GPM7_9CAUL</name>
<proteinExistence type="predicted"/>
<feature type="signal peptide" evidence="2">
    <location>
        <begin position="1"/>
        <end position="22"/>
    </location>
</feature>
<feature type="region of interest" description="Disordered" evidence="1">
    <location>
        <begin position="24"/>
        <end position="44"/>
    </location>
</feature>
<evidence type="ECO:0000313" key="4">
    <source>
        <dbReference type="Proteomes" id="UP001501352"/>
    </source>
</evidence>
<accession>A0ABN1GPM7</accession>